<feature type="domain" description="Methyl-accepting transducer" evidence="6">
    <location>
        <begin position="110"/>
        <end position="350"/>
    </location>
</feature>
<evidence type="ECO:0000313" key="10">
    <source>
        <dbReference type="Proteomes" id="UP001595776"/>
    </source>
</evidence>
<dbReference type="SUPFAM" id="SSF58104">
    <property type="entry name" value="Methyl-accepting chemotaxis protein (MCP) signaling domain"/>
    <property type="match status" value="1"/>
</dbReference>
<evidence type="ECO:0000256" key="2">
    <source>
        <dbReference type="ARBA" id="ARBA00022519"/>
    </source>
</evidence>
<dbReference type="PROSITE" id="PS50885">
    <property type="entry name" value="HAMP"/>
    <property type="match status" value="1"/>
</dbReference>
<organism evidence="9 10">
    <name type="scientific">Kordiimonas lipolytica</name>
    <dbReference type="NCBI Taxonomy" id="1662421"/>
    <lineage>
        <taxon>Bacteria</taxon>
        <taxon>Pseudomonadati</taxon>
        <taxon>Pseudomonadota</taxon>
        <taxon>Alphaproteobacteria</taxon>
        <taxon>Kordiimonadales</taxon>
        <taxon>Kordiimonadaceae</taxon>
        <taxon>Kordiimonas</taxon>
    </lineage>
</organism>
<evidence type="ECO:0000256" key="1">
    <source>
        <dbReference type="ARBA" id="ARBA00004429"/>
    </source>
</evidence>
<protein>
    <submittedName>
        <fullName evidence="9">Methyl-accepting chemotaxis protein</fullName>
    </submittedName>
</protein>
<comment type="caution">
    <text evidence="9">The sequence shown here is derived from an EMBL/GenBank/DDBJ whole genome shotgun (WGS) entry which is preliminary data.</text>
</comment>
<feature type="domain" description="HAMP" evidence="8">
    <location>
        <begin position="6"/>
        <end position="59"/>
    </location>
</feature>
<comment type="similarity">
    <text evidence="4">Belongs to the methyl-accepting chemotaxis (MCP) protein family.</text>
</comment>
<dbReference type="InterPro" id="IPR004090">
    <property type="entry name" value="Chemotax_Me-accpt_rcpt"/>
</dbReference>
<evidence type="ECO:0000256" key="3">
    <source>
        <dbReference type="ARBA" id="ARBA00023224"/>
    </source>
</evidence>
<dbReference type="InterPro" id="IPR000727">
    <property type="entry name" value="T_SNARE_dom"/>
</dbReference>
<keyword evidence="2" id="KW-0997">Cell inner membrane</keyword>
<proteinExistence type="inferred from homology"/>
<evidence type="ECO:0000256" key="4">
    <source>
        <dbReference type="ARBA" id="ARBA00029447"/>
    </source>
</evidence>
<dbReference type="Gene3D" id="1.10.287.950">
    <property type="entry name" value="Methyl-accepting chemotaxis protein"/>
    <property type="match status" value="1"/>
</dbReference>
<dbReference type="Proteomes" id="UP001595776">
    <property type="component" value="Unassembled WGS sequence"/>
</dbReference>
<dbReference type="Gene3D" id="1.20.120.1530">
    <property type="match status" value="1"/>
</dbReference>
<keyword evidence="2" id="KW-1003">Cell membrane</keyword>
<dbReference type="RefSeq" id="WP_068144542.1">
    <property type="nucleotide sequence ID" value="NZ_JBHSCR010000036.1"/>
</dbReference>
<dbReference type="Pfam" id="PF00015">
    <property type="entry name" value="MCPsignal"/>
    <property type="match status" value="1"/>
</dbReference>
<evidence type="ECO:0000256" key="5">
    <source>
        <dbReference type="PROSITE-ProRule" id="PRU00284"/>
    </source>
</evidence>
<evidence type="ECO:0000259" key="7">
    <source>
        <dbReference type="PROSITE" id="PS50192"/>
    </source>
</evidence>
<dbReference type="PANTHER" id="PTHR32089:SF112">
    <property type="entry name" value="LYSOZYME-LIKE PROTEIN-RELATED"/>
    <property type="match status" value="1"/>
</dbReference>
<gene>
    <name evidence="9" type="ORF">ACFO5Q_18340</name>
</gene>
<dbReference type="EMBL" id="JBHSCR010000036">
    <property type="protein sequence ID" value="MFC4349814.1"/>
    <property type="molecule type" value="Genomic_DNA"/>
</dbReference>
<keyword evidence="2" id="KW-0472">Membrane</keyword>
<keyword evidence="3 5" id="KW-0807">Transducer</keyword>
<dbReference type="PRINTS" id="PR00260">
    <property type="entry name" value="CHEMTRNSDUCR"/>
</dbReference>
<dbReference type="PROSITE" id="PS50192">
    <property type="entry name" value="T_SNARE"/>
    <property type="match status" value="1"/>
</dbReference>
<dbReference type="PROSITE" id="PS50111">
    <property type="entry name" value="CHEMOTAXIS_TRANSDUC_2"/>
    <property type="match status" value="1"/>
</dbReference>
<feature type="domain" description="T-SNARE coiled-coil homology" evidence="7">
    <location>
        <begin position="276"/>
        <end position="338"/>
    </location>
</feature>
<evidence type="ECO:0000259" key="6">
    <source>
        <dbReference type="PROSITE" id="PS50111"/>
    </source>
</evidence>
<comment type="subcellular location">
    <subcellularLocation>
        <location evidence="1">Cell inner membrane</location>
        <topology evidence="1">Multi-pass membrane protein</topology>
    </subcellularLocation>
</comment>
<dbReference type="InterPro" id="IPR003660">
    <property type="entry name" value="HAMP_dom"/>
</dbReference>
<name>A0ABV8UFU7_9PROT</name>
<dbReference type="PANTHER" id="PTHR32089">
    <property type="entry name" value="METHYL-ACCEPTING CHEMOTAXIS PROTEIN MCPB"/>
    <property type="match status" value="1"/>
</dbReference>
<evidence type="ECO:0000259" key="8">
    <source>
        <dbReference type="PROSITE" id="PS50885"/>
    </source>
</evidence>
<accession>A0ABV8UFU7</accession>
<reference evidence="10" key="1">
    <citation type="journal article" date="2019" name="Int. J. Syst. Evol. Microbiol.">
        <title>The Global Catalogue of Microorganisms (GCM) 10K type strain sequencing project: providing services to taxonomists for standard genome sequencing and annotation.</title>
        <authorList>
            <consortium name="The Broad Institute Genomics Platform"/>
            <consortium name="The Broad Institute Genome Sequencing Center for Infectious Disease"/>
            <person name="Wu L."/>
            <person name="Ma J."/>
        </authorList>
    </citation>
    <scope>NUCLEOTIDE SEQUENCE [LARGE SCALE GENOMIC DNA]</scope>
    <source>
        <strain evidence="10">CGMCC 1.15304</strain>
    </source>
</reference>
<evidence type="ECO:0000313" key="9">
    <source>
        <dbReference type="EMBL" id="MFC4349814.1"/>
    </source>
</evidence>
<sequence>MTEQSVNLDASIQKAIDVCQAVAGGDFEARILNLQEDGELRPLFNAINRIIDRNDAFVREAKAAMQAVKEHRYYRKILEPGMPGVFLHAARDINASIENMGAIHSQSTSLISLVDSLVEDVADKKNEIQDAAHDSIKRTEENSSNTIEVSRAATRTLENTNGVAAATEQMRASSQEIARQITMSADCAAKSLSETELAAEKILSLEEAAKAISSVVDLITKISSQTNLLALNATIEAARAGEAGKGFAVVASEVKSLANQTSAATENITNQVHHIQQTTSESVDAIASIKKITQELSEISAGISAAVEEQDAATGEIGEQVGRLRDDIEIVSENVTKLVQTAASSYSSSIQVIWSSDEIDEPLFKLSDAMGDFVRIVNS</sequence>
<keyword evidence="10" id="KW-1185">Reference proteome</keyword>
<dbReference type="InterPro" id="IPR004089">
    <property type="entry name" value="MCPsignal_dom"/>
</dbReference>
<dbReference type="SMART" id="SM00283">
    <property type="entry name" value="MA"/>
    <property type="match status" value="1"/>
</dbReference>